<dbReference type="Pfam" id="PF00072">
    <property type="entry name" value="Response_reg"/>
    <property type="match status" value="1"/>
</dbReference>
<keyword evidence="4" id="KW-0808">Transferase</keyword>
<dbReference type="PROSITE" id="PS50109">
    <property type="entry name" value="HIS_KIN"/>
    <property type="match status" value="1"/>
</dbReference>
<keyword evidence="9" id="KW-1133">Transmembrane helix</keyword>
<dbReference type="SMART" id="SM00387">
    <property type="entry name" value="HATPase_c"/>
    <property type="match status" value="1"/>
</dbReference>
<dbReference type="Proteomes" id="UP000186141">
    <property type="component" value="Unassembled WGS sequence"/>
</dbReference>
<dbReference type="SMART" id="SM00388">
    <property type="entry name" value="HisKA"/>
    <property type="match status" value="1"/>
</dbReference>
<dbReference type="Pfam" id="PF01627">
    <property type="entry name" value="Hpt"/>
    <property type="match status" value="1"/>
</dbReference>
<evidence type="ECO:0000256" key="9">
    <source>
        <dbReference type="SAM" id="Phobius"/>
    </source>
</evidence>
<gene>
    <name evidence="15" type="ORF">SAMN05421774_10219</name>
</gene>
<dbReference type="FunFam" id="3.30.565.10:FF:000006">
    <property type="entry name" value="Sensor histidine kinase WalK"/>
    <property type="match status" value="1"/>
</dbReference>
<feature type="domain" description="HPt" evidence="14">
    <location>
        <begin position="729"/>
        <end position="822"/>
    </location>
</feature>
<keyword evidence="6" id="KW-0902">Two-component regulatory system</keyword>
<evidence type="ECO:0000256" key="5">
    <source>
        <dbReference type="ARBA" id="ARBA00022777"/>
    </source>
</evidence>
<evidence type="ECO:0000256" key="1">
    <source>
        <dbReference type="ARBA" id="ARBA00000085"/>
    </source>
</evidence>
<accession>A0A1N7LM69</accession>
<feature type="domain" description="Response regulatory" evidence="12">
    <location>
        <begin position="589"/>
        <end position="706"/>
    </location>
</feature>
<dbReference type="InterPro" id="IPR004358">
    <property type="entry name" value="Sig_transdc_His_kin-like_C"/>
</dbReference>
<feature type="domain" description="Histidine kinase" evidence="11">
    <location>
        <begin position="347"/>
        <end position="562"/>
    </location>
</feature>
<evidence type="ECO:0000313" key="16">
    <source>
        <dbReference type="Proteomes" id="UP000186141"/>
    </source>
</evidence>
<dbReference type="InterPro" id="IPR003661">
    <property type="entry name" value="HisK_dim/P_dom"/>
</dbReference>
<evidence type="ECO:0000259" key="12">
    <source>
        <dbReference type="PROSITE" id="PS50110"/>
    </source>
</evidence>
<dbReference type="Gene3D" id="3.30.565.10">
    <property type="entry name" value="Histidine kinase-like ATPase, C-terminal domain"/>
    <property type="match status" value="1"/>
</dbReference>
<dbReference type="SMART" id="SM00448">
    <property type="entry name" value="REC"/>
    <property type="match status" value="1"/>
</dbReference>
<evidence type="ECO:0000256" key="4">
    <source>
        <dbReference type="ARBA" id="ARBA00022679"/>
    </source>
</evidence>
<sequence>MRLAGAILGLIAAAACAAGIAALARDVRGEIGALATANSDNAQWSLAQLDVEFLAFQLEVRALQAGAGSAQQLRRRFDVLYGRVRLMETGPLYDPLRGRPDFDTGLKDARALLDWAVPLVDGPDAGLIAALPEMAERSARLRPELRNVTLSGQRAIAAASDARREEAGATLVRIALLALGLVLVLAVLVGVLARLVRQTRQRAAEQALTHGRLQAIVATSLDAILVVDGHGRVLDFNRAAEALFGTSRAQALGQDVGGFVALPGPGQARSPDVALPVTGRMRVTGQRRDGTTFPAEISVGTADSEDGPIRVCFLHDISDRLAAEQALIEARDRALAGERSNAEMLALMSHEIRTPLNGILGTLDLLQDTRLSARQRDYLRIVRTSGDLLMRHVNDVLDIARLDAGKMPVTRTAFDVAALLEDIADSQRPAARQQGNSLAVAPGGTGLVLGDALKLRQVLLNLTGNAIKFTRDGQITLSARQLDGDRVEFSVTDTGIGIAERDLARIFDDFVTLDSSYGRLSEGTGLGLPIARRMVRAMGGTIGVESLEGSGSRFHLVLPLPPAPQDAAAPSAHLPKPGPRAAPLTRRLAVLVVEDNPINRFVVRQLLADDGHSVDEATNGAEGVARAAARRYDLILMDIGMPQMDGVTATREIRSTGGASAGTPIIALTAHALPEDRGRFAAVGMAGTLVKPLSRGTLRDLLSQVMAIEGDTRAPVDLPQAGALRDGLGPEAFATLLAEFLTETEAGLARLVAATGADDAAETADLAHRLAGSSAVFGAVRLRGSLVALEQAARAGQTDQIAALAAAAQAIWPETRSAYGQL</sequence>
<evidence type="ECO:0000259" key="14">
    <source>
        <dbReference type="PROSITE" id="PS50894"/>
    </source>
</evidence>
<dbReference type="PROSITE" id="PS50110">
    <property type="entry name" value="RESPONSE_REGULATORY"/>
    <property type="match status" value="1"/>
</dbReference>
<dbReference type="SMART" id="SM00091">
    <property type="entry name" value="PAS"/>
    <property type="match status" value="1"/>
</dbReference>
<dbReference type="GO" id="GO:0000155">
    <property type="term" value="F:phosphorelay sensor kinase activity"/>
    <property type="evidence" value="ECO:0007669"/>
    <property type="project" value="InterPro"/>
</dbReference>
<dbReference type="SUPFAM" id="SSF55785">
    <property type="entry name" value="PYP-like sensor domain (PAS domain)"/>
    <property type="match status" value="1"/>
</dbReference>
<dbReference type="InterPro" id="IPR036890">
    <property type="entry name" value="HATPase_C_sf"/>
</dbReference>
<dbReference type="InterPro" id="IPR001789">
    <property type="entry name" value="Sig_transdc_resp-reg_receiver"/>
</dbReference>
<keyword evidence="10" id="KW-0732">Signal</keyword>
<evidence type="ECO:0000256" key="2">
    <source>
        <dbReference type="ARBA" id="ARBA00012438"/>
    </source>
</evidence>
<dbReference type="SUPFAM" id="SSF47384">
    <property type="entry name" value="Homodimeric domain of signal transducing histidine kinase"/>
    <property type="match status" value="1"/>
</dbReference>
<feature type="transmembrane region" description="Helical" evidence="9">
    <location>
        <begin position="171"/>
        <end position="193"/>
    </location>
</feature>
<dbReference type="InterPro" id="IPR000014">
    <property type="entry name" value="PAS"/>
</dbReference>
<reference evidence="15 16" key="1">
    <citation type="submission" date="2017-01" db="EMBL/GenBank/DDBJ databases">
        <authorList>
            <person name="Mah S.A."/>
            <person name="Swanson W.J."/>
            <person name="Moy G.W."/>
            <person name="Vacquier V.D."/>
        </authorList>
    </citation>
    <scope>NUCLEOTIDE SEQUENCE [LARGE SCALE GENOMIC DNA]</scope>
    <source>
        <strain evidence="15 16">DSM 26375</strain>
    </source>
</reference>
<evidence type="ECO:0000259" key="13">
    <source>
        <dbReference type="PROSITE" id="PS50112"/>
    </source>
</evidence>
<evidence type="ECO:0000256" key="6">
    <source>
        <dbReference type="ARBA" id="ARBA00023012"/>
    </source>
</evidence>
<evidence type="ECO:0000313" key="15">
    <source>
        <dbReference type="EMBL" id="SIS74884.1"/>
    </source>
</evidence>
<keyword evidence="3 8" id="KW-0597">Phosphoprotein</keyword>
<name>A0A1N7LM69_9RHOB</name>
<keyword evidence="5" id="KW-0418">Kinase</keyword>
<dbReference type="Gene3D" id="1.10.287.130">
    <property type="match status" value="1"/>
</dbReference>
<dbReference type="Pfam" id="PF13426">
    <property type="entry name" value="PAS_9"/>
    <property type="match status" value="1"/>
</dbReference>
<dbReference type="GO" id="GO:0005886">
    <property type="term" value="C:plasma membrane"/>
    <property type="evidence" value="ECO:0007669"/>
    <property type="project" value="UniProtKB-SubCell"/>
</dbReference>
<keyword evidence="9" id="KW-0812">Transmembrane</keyword>
<dbReference type="InterPro" id="IPR035965">
    <property type="entry name" value="PAS-like_dom_sf"/>
</dbReference>
<dbReference type="PROSITE" id="PS50894">
    <property type="entry name" value="HPT"/>
    <property type="match status" value="1"/>
</dbReference>
<feature type="chain" id="PRO_5009943319" description="histidine kinase" evidence="10">
    <location>
        <begin position="18"/>
        <end position="822"/>
    </location>
</feature>
<dbReference type="InterPro" id="IPR008207">
    <property type="entry name" value="Sig_transdc_His_kin_Hpt_dom"/>
</dbReference>
<evidence type="ECO:0000256" key="8">
    <source>
        <dbReference type="PROSITE-ProRule" id="PRU00169"/>
    </source>
</evidence>
<dbReference type="InterPro" id="IPR005467">
    <property type="entry name" value="His_kinase_dom"/>
</dbReference>
<dbReference type="SUPFAM" id="SSF55874">
    <property type="entry name" value="ATPase domain of HSP90 chaperone/DNA topoisomerase II/histidine kinase"/>
    <property type="match status" value="1"/>
</dbReference>
<keyword evidence="9" id="KW-0472">Membrane</keyword>
<feature type="modified residue" description="Phosphohistidine" evidence="7">
    <location>
        <position position="768"/>
    </location>
</feature>
<dbReference type="PANTHER" id="PTHR45339">
    <property type="entry name" value="HYBRID SIGNAL TRANSDUCTION HISTIDINE KINASE J"/>
    <property type="match status" value="1"/>
</dbReference>
<evidence type="ECO:0000256" key="3">
    <source>
        <dbReference type="ARBA" id="ARBA00022553"/>
    </source>
</evidence>
<dbReference type="Gene3D" id="3.30.450.20">
    <property type="entry name" value="PAS domain"/>
    <property type="match status" value="1"/>
</dbReference>
<proteinExistence type="predicted"/>
<dbReference type="AlphaFoldDB" id="A0A1N7LM69"/>
<dbReference type="PROSITE" id="PS51257">
    <property type="entry name" value="PROKAR_LIPOPROTEIN"/>
    <property type="match status" value="1"/>
</dbReference>
<dbReference type="GO" id="GO:0005524">
    <property type="term" value="F:ATP binding"/>
    <property type="evidence" value="ECO:0007669"/>
    <property type="project" value="UniProtKB-KW"/>
</dbReference>
<dbReference type="PANTHER" id="PTHR45339:SF5">
    <property type="entry name" value="HISTIDINE KINASE"/>
    <property type="match status" value="1"/>
</dbReference>
<protein>
    <recommendedName>
        <fullName evidence="2">histidine kinase</fullName>
        <ecNumber evidence="2">2.7.13.3</ecNumber>
    </recommendedName>
</protein>
<dbReference type="CDD" id="cd00082">
    <property type="entry name" value="HisKA"/>
    <property type="match status" value="1"/>
</dbReference>
<feature type="domain" description="PAS" evidence="13">
    <location>
        <begin position="209"/>
        <end position="254"/>
    </location>
</feature>
<dbReference type="SUPFAM" id="SSF47226">
    <property type="entry name" value="Histidine-containing phosphotransfer domain, HPT domain"/>
    <property type="match status" value="1"/>
</dbReference>
<dbReference type="Gene3D" id="3.40.50.2300">
    <property type="match status" value="1"/>
</dbReference>
<feature type="modified residue" description="4-aspartylphosphate" evidence="8">
    <location>
        <position position="638"/>
    </location>
</feature>
<dbReference type="InterPro" id="IPR036641">
    <property type="entry name" value="HPT_dom_sf"/>
</dbReference>
<dbReference type="PROSITE" id="PS50112">
    <property type="entry name" value="PAS"/>
    <property type="match status" value="1"/>
</dbReference>
<organism evidence="15 16">
    <name type="scientific">Gemmobacter megaterium</name>
    <dbReference type="NCBI Taxonomy" id="1086013"/>
    <lineage>
        <taxon>Bacteria</taxon>
        <taxon>Pseudomonadati</taxon>
        <taxon>Pseudomonadota</taxon>
        <taxon>Alphaproteobacteria</taxon>
        <taxon>Rhodobacterales</taxon>
        <taxon>Paracoccaceae</taxon>
        <taxon>Gemmobacter</taxon>
    </lineage>
</organism>
<dbReference type="InterPro" id="IPR003594">
    <property type="entry name" value="HATPase_dom"/>
</dbReference>
<dbReference type="Pfam" id="PF00512">
    <property type="entry name" value="HisKA"/>
    <property type="match status" value="1"/>
</dbReference>
<dbReference type="Gene3D" id="1.20.120.160">
    <property type="entry name" value="HPT domain"/>
    <property type="match status" value="1"/>
</dbReference>
<dbReference type="InterPro" id="IPR011006">
    <property type="entry name" value="CheY-like_superfamily"/>
</dbReference>
<dbReference type="EMBL" id="FTOT01000002">
    <property type="protein sequence ID" value="SIS74884.1"/>
    <property type="molecule type" value="Genomic_DNA"/>
</dbReference>
<dbReference type="CDD" id="cd17546">
    <property type="entry name" value="REC_hyHK_CKI1_RcsC-like"/>
    <property type="match status" value="1"/>
</dbReference>
<evidence type="ECO:0000256" key="7">
    <source>
        <dbReference type="PROSITE-ProRule" id="PRU00110"/>
    </source>
</evidence>
<dbReference type="PRINTS" id="PR00344">
    <property type="entry name" value="BCTRLSENSOR"/>
</dbReference>
<dbReference type="CDD" id="cd16922">
    <property type="entry name" value="HATPase_EvgS-ArcB-TorS-like"/>
    <property type="match status" value="1"/>
</dbReference>
<feature type="signal peptide" evidence="10">
    <location>
        <begin position="1"/>
        <end position="17"/>
    </location>
</feature>
<keyword evidence="16" id="KW-1185">Reference proteome</keyword>
<dbReference type="EC" id="2.7.13.3" evidence="2"/>
<dbReference type="STRING" id="1086013.SAMN05421774_10219"/>
<dbReference type="CDD" id="cd00130">
    <property type="entry name" value="PAS"/>
    <property type="match status" value="1"/>
</dbReference>
<evidence type="ECO:0000256" key="10">
    <source>
        <dbReference type="SAM" id="SignalP"/>
    </source>
</evidence>
<evidence type="ECO:0000259" key="11">
    <source>
        <dbReference type="PROSITE" id="PS50109"/>
    </source>
</evidence>
<comment type="catalytic activity">
    <reaction evidence="1">
        <text>ATP + protein L-histidine = ADP + protein N-phospho-L-histidine.</text>
        <dbReference type="EC" id="2.7.13.3"/>
    </reaction>
</comment>
<dbReference type="InterPro" id="IPR036097">
    <property type="entry name" value="HisK_dim/P_sf"/>
</dbReference>
<dbReference type="NCBIfam" id="TIGR00229">
    <property type="entry name" value="sensory_box"/>
    <property type="match status" value="1"/>
</dbReference>
<dbReference type="SUPFAM" id="SSF52172">
    <property type="entry name" value="CheY-like"/>
    <property type="match status" value="1"/>
</dbReference>
<dbReference type="Pfam" id="PF02518">
    <property type="entry name" value="HATPase_c"/>
    <property type="match status" value="1"/>
</dbReference>